<proteinExistence type="predicted"/>
<evidence type="ECO:0000313" key="1">
    <source>
        <dbReference type="EnsemblPlants" id="AVESA.00010b.r2.5DG0940890.1.CDS"/>
    </source>
</evidence>
<protein>
    <submittedName>
        <fullName evidence="1">Uncharacterized protein</fullName>
    </submittedName>
</protein>
<evidence type="ECO:0000313" key="2">
    <source>
        <dbReference type="Proteomes" id="UP001732700"/>
    </source>
</evidence>
<organism evidence="1 2">
    <name type="scientific">Avena sativa</name>
    <name type="common">Oat</name>
    <dbReference type="NCBI Taxonomy" id="4498"/>
    <lineage>
        <taxon>Eukaryota</taxon>
        <taxon>Viridiplantae</taxon>
        <taxon>Streptophyta</taxon>
        <taxon>Embryophyta</taxon>
        <taxon>Tracheophyta</taxon>
        <taxon>Spermatophyta</taxon>
        <taxon>Magnoliopsida</taxon>
        <taxon>Liliopsida</taxon>
        <taxon>Poales</taxon>
        <taxon>Poaceae</taxon>
        <taxon>BOP clade</taxon>
        <taxon>Pooideae</taxon>
        <taxon>Poodae</taxon>
        <taxon>Poeae</taxon>
        <taxon>Poeae Chloroplast Group 1 (Aveneae type)</taxon>
        <taxon>Aveninae</taxon>
        <taxon>Avena</taxon>
    </lineage>
</organism>
<accession>A0ACD5YB52</accession>
<reference evidence="1" key="1">
    <citation type="submission" date="2021-05" db="EMBL/GenBank/DDBJ databases">
        <authorList>
            <person name="Scholz U."/>
            <person name="Mascher M."/>
            <person name="Fiebig A."/>
        </authorList>
    </citation>
    <scope>NUCLEOTIDE SEQUENCE [LARGE SCALE GENOMIC DNA]</scope>
</reference>
<name>A0ACD5YB52_AVESA</name>
<keyword evidence="2" id="KW-1185">Reference proteome</keyword>
<sequence>MEYEVTTRHNALEHMLLDVNAEPMDLPLSLLEDITKCFSDDQQIGSGGFAVVYKGILENGIVAVKRLSRTFDIHENKFHKEVECLMKARHKNIVRFLGYCSDTQGKIVDYEGKLVMADVRNWLLCFEYVPNGSLEKYITDASCGLQWRERYQIIKGICRGLCHLHEKCILHLDLKPANILLDDHMVPKIADFGLSRCLDKEQTRVFTSHLCGSQGYLAPEFYCGQIAFASDIYSLGVIIVEVLTGKKGYSEDENVVESWMDRLETSDEKNIHLEQVRVCTKIGMQCMNVDPKKRPLASHIMHMLDKTESAISSSSHDSSSSLTHMVWVRERSTDWWDRLNDPLCPDVEFRYAFHMSRFTFNLLCDDLSDVVAKEDNAIPVHQRVAVCLWRLATGEPLREVSRRFGLGISTCHDIVLRVCAAITAVLLPQAVIWSLEPPTDDRFQVIGAVCVDHVPISPPKENTAEYYNHRLSMRNNEASYSISVQAVVNADGTFMDVCIGLPGSLSDADVLKRSALHSSCEAGMLGKGRLVGSVSYQLTDWMLVPYRHQNLTWAQHSFNERVAAMQVAARVAFQRLKARWRFVQRCHEPLLPDLHDVIGACISLHNLCERSGEELYTDLQSEPYHGEDDMLIALKERDRIAHDLLRTVTYF</sequence>
<reference evidence="1" key="2">
    <citation type="submission" date="2025-09" db="UniProtKB">
        <authorList>
            <consortium name="EnsemblPlants"/>
        </authorList>
    </citation>
    <scope>IDENTIFICATION</scope>
</reference>
<dbReference type="EnsemblPlants" id="AVESA.00010b.r2.5DG0940890.1">
    <property type="protein sequence ID" value="AVESA.00010b.r2.5DG0940890.1.CDS"/>
    <property type="gene ID" value="AVESA.00010b.r2.5DG0940890"/>
</dbReference>
<dbReference type="Proteomes" id="UP001732700">
    <property type="component" value="Chromosome 5D"/>
</dbReference>